<proteinExistence type="predicted"/>
<dbReference type="Proteomes" id="UP001058124">
    <property type="component" value="Unassembled WGS sequence"/>
</dbReference>
<sequence length="130" mass="14658">MNVAVRTIAQNEKGVLITFDSPYGEGVGYWRGGAEPLPNGVFYVEFDVDWPLSCDSCRPYDGEWLGFCIENELLLIRAAVEAVDEDGMVFIRVANDCLLMLDTKEAFSPVVGSRWEITVPQERMGIYFHQ</sequence>
<accession>A0AAV5N7N9</accession>
<gene>
    <name evidence="1" type="ORF">SOASR030_30000</name>
</gene>
<evidence type="ECO:0000313" key="2">
    <source>
        <dbReference type="Proteomes" id="UP001058124"/>
    </source>
</evidence>
<dbReference type="RefSeq" id="WP_027275007.1">
    <property type="nucleotide sequence ID" value="NZ_BRLH01000009.1"/>
</dbReference>
<keyword evidence="2" id="KW-1185">Reference proteome</keyword>
<organism evidence="1 2">
    <name type="scientific">Leminorella grimontii</name>
    <dbReference type="NCBI Taxonomy" id="82981"/>
    <lineage>
        <taxon>Bacteria</taxon>
        <taxon>Pseudomonadati</taxon>
        <taxon>Pseudomonadota</taxon>
        <taxon>Gammaproteobacteria</taxon>
        <taxon>Enterobacterales</taxon>
        <taxon>Budviciaceae</taxon>
        <taxon>Leminorella</taxon>
    </lineage>
</organism>
<dbReference type="AlphaFoldDB" id="A0AAV5N7N9"/>
<evidence type="ECO:0000313" key="1">
    <source>
        <dbReference type="EMBL" id="GKX56888.1"/>
    </source>
</evidence>
<dbReference type="EMBL" id="BRLH01000009">
    <property type="protein sequence ID" value="GKX56888.1"/>
    <property type="molecule type" value="Genomic_DNA"/>
</dbReference>
<comment type="caution">
    <text evidence="1">The sequence shown here is derived from an EMBL/GenBank/DDBJ whole genome shotgun (WGS) entry which is preliminary data.</text>
</comment>
<name>A0AAV5N7N9_9GAMM</name>
<protein>
    <submittedName>
        <fullName evidence="1">Uncharacterized protein</fullName>
    </submittedName>
</protein>
<reference evidence="1" key="1">
    <citation type="submission" date="2022-06" db="EMBL/GenBank/DDBJ databases">
        <title>Draft genome sequences of Leminorella grimontii str. JCM5902.</title>
        <authorList>
            <person name="Wakabayashi Y."/>
            <person name="Kojima K."/>
        </authorList>
    </citation>
    <scope>NUCLEOTIDE SEQUENCE</scope>
    <source>
        <strain evidence="1">JCM 5902</strain>
    </source>
</reference>